<dbReference type="Proteomes" id="UP000474077">
    <property type="component" value="Unassembled WGS sequence"/>
</dbReference>
<evidence type="ECO:0000313" key="1">
    <source>
        <dbReference type="EMBL" id="KAB6080769.1"/>
    </source>
</evidence>
<sequence>MNTYRYDYWTPDNPSNSYCKLGSNSGSPSFNIWKKRDYVRLQDLSVSYVFPKKLLSRFSIEGLKVSAMLENGFVITGWKHYDPEVGGIAPRNFTFGVNITL</sequence>
<dbReference type="EMBL" id="WDER01000048">
    <property type="protein sequence ID" value="KAB6080769.1"/>
    <property type="molecule type" value="Genomic_DNA"/>
</dbReference>
<name>A0A1Y4VH37_9BACE</name>
<protein>
    <submittedName>
        <fullName evidence="1">Uncharacterized protein</fullName>
    </submittedName>
</protein>
<proteinExistence type="predicted"/>
<reference evidence="1 2" key="1">
    <citation type="journal article" date="2019" name="Nat. Med.">
        <title>A library of human gut bacterial isolates paired with longitudinal multiomics data enables mechanistic microbiome research.</title>
        <authorList>
            <person name="Poyet M."/>
            <person name="Groussin M."/>
            <person name="Gibbons S.M."/>
            <person name="Avila-Pacheco J."/>
            <person name="Jiang X."/>
            <person name="Kearney S.M."/>
            <person name="Perrotta A.R."/>
            <person name="Berdy B."/>
            <person name="Zhao S."/>
            <person name="Lieberman T.D."/>
            <person name="Swanson P.K."/>
            <person name="Smith M."/>
            <person name="Roesemann S."/>
            <person name="Alexander J.E."/>
            <person name="Rich S.A."/>
            <person name="Livny J."/>
            <person name="Vlamakis H."/>
            <person name="Clish C."/>
            <person name="Bullock K."/>
            <person name="Deik A."/>
            <person name="Scott J."/>
            <person name="Pierce K.A."/>
            <person name="Xavier R.J."/>
            <person name="Alm E.J."/>
        </authorList>
    </citation>
    <scope>NUCLEOTIDE SEQUENCE [LARGE SCALE GENOMIC DNA]</scope>
    <source>
        <strain evidence="1 2">BIOML-A73</strain>
    </source>
</reference>
<dbReference type="RefSeq" id="WP_049701349.1">
    <property type="nucleotide sequence ID" value="NZ_JBCHCN010000009.1"/>
</dbReference>
<gene>
    <name evidence="1" type="ORF">GA560_16185</name>
</gene>
<accession>A0A1Y4VH37</accession>
<evidence type="ECO:0000313" key="2">
    <source>
        <dbReference type="Proteomes" id="UP000474077"/>
    </source>
</evidence>
<organism evidence="1 2">
    <name type="scientific">Bacteroides xylanisolvens</name>
    <dbReference type="NCBI Taxonomy" id="371601"/>
    <lineage>
        <taxon>Bacteria</taxon>
        <taxon>Pseudomonadati</taxon>
        <taxon>Bacteroidota</taxon>
        <taxon>Bacteroidia</taxon>
        <taxon>Bacteroidales</taxon>
        <taxon>Bacteroidaceae</taxon>
        <taxon>Bacteroides</taxon>
    </lineage>
</organism>
<comment type="caution">
    <text evidence="1">The sequence shown here is derived from an EMBL/GenBank/DDBJ whole genome shotgun (WGS) entry which is preliminary data.</text>
</comment>
<dbReference type="AlphaFoldDB" id="A0A1Y4VH37"/>